<feature type="signal peptide" evidence="1">
    <location>
        <begin position="1"/>
        <end position="16"/>
    </location>
</feature>
<name>L7ME58_RHIPC</name>
<dbReference type="AlphaFoldDB" id="L7ME58"/>
<organism evidence="2">
    <name type="scientific">Rhipicephalus pulchellus</name>
    <name type="common">Yellow backed tick</name>
    <name type="synonym">Dermacentor pulchellus</name>
    <dbReference type="NCBI Taxonomy" id="72859"/>
    <lineage>
        <taxon>Eukaryota</taxon>
        <taxon>Metazoa</taxon>
        <taxon>Ecdysozoa</taxon>
        <taxon>Arthropoda</taxon>
        <taxon>Chelicerata</taxon>
        <taxon>Arachnida</taxon>
        <taxon>Acari</taxon>
        <taxon>Parasitiformes</taxon>
        <taxon>Ixodida</taxon>
        <taxon>Ixodoidea</taxon>
        <taxon>Ixodidae</taxon>
        <taxon>Rhipicephalinae</taxon>
        <taxon>Rhipicephalus</taxon>
        <taxon>Rhipicephalus</taxon>
    </lineage>
</organism>
<reference evidence="2" key="2">
    <citation type="journal article" date="2015" name="J. Proteomics">
        <title>Sexual differences in the sialomes of the zebra tick, Rhipicephalus pulchellus.</title>
        <authorList>
            <person name="Tan A.W."/>
            <person name="Francischetti I.M."/>
            <person name="Slovak M."/>
            <person name="Kini R.M."/>
            <person name="Ribeiro J.M."/>
        </authorList>
    </citation>
    <scope>NUCLEOTIDE SEQUENCE</scope>
    <source>
        <tissue evidence="2">Salivary gland</tissue>
    </source>
</reference>
<protein>
    <submittedName>
        <fullName evidence="2">Putative group i salivary lipocalin</fullName>
    </submittedName>
</protein>
<sequence length="189" mass="21866">AMIVFILPLLVGLVSGGGNHADTPVVYKGANYSDLMQFLGTSNQIWLVKTQSGFQNKDCLYWEQYNSNATDYFFKEWYRQGALRRSFEKRAKLDPRKGLPTMSIRYTNEREEKGILHTLEYWGPDEMCAILTVDGGKCMKFVWKPQKEVQETPKCDKVYDSLCKARSWYVYKYSCIYPNTICVGPKTNC</sequence>
<feature type="chain" id="PRO_5003981313" evidence="1">
    <location>
        <begin position="17"/>
        <end position="189"/>
    </location>
</feature>
<evidence type="ECO:0000313" key="2">
    <source>
        <dbReference type="EMBL" id="JAA61479.1"/>
    </source>
</evidence>
<dbReference type="Gene3D" id="2.40.128.20">
    <property type="match status" value="1"/>
</dbReference>
<accession>L7ME58</accession>
<dbReference type="EMBL" id="GACK01003555">
    <property type="protein sequence ID" value="JAA61479.1"/>
    <property type="molecule type" value="mRNA"/>
</dbReference>
<dbReference type="InterPro" id="IPR012674">
    <property type="entry name" value="Calycin"/>
</dbReference>
<evidence type="ECO:0000256" key="1">
    <source>
        <dbReference type="SAM" id="SignalP"/>
    </source>
</evidence>
<reference evidence="2" key="1">
    <citation type="submission" date="2012-11" db="EMBL/GenBank/DDBJ databases">
        <authorList>
            <person name="Lucero-Rivera Y.E."/>
            <person name="Tovar-Ramirez D."/>
        </authorList>
    </citation>
    <scope>NUCLEOTIDE SEQUENCE</scope>
    <source>
        <tissue evidence="2">Salivary gland</tissue>
    </source>
</reference>
<feature type="non-terminal residue" evidence="2">
    <location>
        <position position="1"/>
    </location>
</feature>
<keyword evidence="1" id="KW-0732">Signal</keyword>
<proteinExistence type="evidence at transcript level"/>